<dbReference type="Proteomes" id="UP001221142">
    <property type="component" value="Unassembled WGS sequence"/>
</dbReference>
<feature type="signal peptide" evidence="1">
    <location>
        <begin position="1"/>
        <end position="19"/>
    </location>
</feature>
<name>A0AAD7FH01_9AGAR</name>
<evidence type="ECO:0000256" key="1">
    <source>
        <dbReference type="SAM" id="SignalP"/>
    </source>
</evidence>
<protein>
    <submittedName>
        <fullName evidence="3">Glycoside hydrolase family 93 protein</fullName>
    </submittedName>
</protein>
<dbReference type="InterPro" id="IPR011040">
    <property type="entry name" value="Sialidase"/>
</dbReference>
<feature type="chain" id="PRO_5042040807" evidence="1">
    <location>
        <begin position="20"/>
        <end position="369"/>
    </location>
</feature>
<gene>
    <name evidence="3" type="ORF">FB45DRAFT_113292</name>
</gene>
<keyword evidence="3" id="KW-0378">Hydrolase</keyword>
<reference evidence="3" key="1">
    <citation type="submission" date="2023-03" db="EMBL/GenBank/DDBJ databases">
        <title>Massive genome expansion in bonnet fungi (Mycena s.s.) driven by repeated elements and novel gene families across ecological guilds.</title>
        <authorList>
            <consortium name="Lawrence Berkeley National Laboratory"/>
            <person name="Harder C.B."/>
            <person name="Miyauchi S."/>
            <person name="Viragh M."/>
            <person name="Kuo A."/>
            <person name="Thoen E."/>
            <person name="Andreopoulos B."/>
            <person name="Lu D."/>
            <person name="Skrede I."/>
            <person name="Drula E."/>
            <person name="Henrissat B."/>
            <person name="Morin E."/>
            <person name="Kohler A."/>
            <person name="Barry K."/>
            <person name="LaButti K."/>
            <person name="Morin E."/>
            <person name="Salamov A."/>
            <person name="Lipzen A."/>
            <person name="Mereny Z."/>
            <person name="Hegedus B."/>
            <person name="Baldrian P."/>
            <person name="Stursova M."/>
            <person name="Weitz H."/>
            <person name="Taylor A."/>
            <person name="Grigoriev I.V."/>
            <person name="Nagy L.G."/>
            <person name="Martin F."/>
            <person name="Kauserud H."/>
        </authorList>
    </citation>
    <scope>NUCLEOTIDE SEQUENCE</scope>
    <source>
        <strain evidence="3">9284</strain>
    </source>
</reference>
<dbReference type="EMBL" id="JARKIF010000014">
    <property type="protein sequence ID" value="KAJ7623700.1"/>
    <property type="molecule type" value="Genomic_DNA"/>
</dbReference>
<feature type="domain" description="Sialidase" evidence="2">
    <location>
        <begin position="79"/>
        <end position="210"/>
    </location>
</feature>
<sequence>MKLSSLFFSALNLAALASAYVVTPSVNTHLESRANNLQPTVSSTDIVLSPSGGGTYPRITHLADGSLLGGYTAFSGSTRILTIVRSTDNGNTWTAWGTVAQGTGDLDNIDLIQLANGHIVAAFRNHDLTGSTYTFYRITTSVSTDNGKTWSFLSQVIQRAPSGVNGLWEPFLRNAKSGALQVFFASENASNDQDILMSTSTDGGLTWTGPITAAGATTTGRDGMPACTDYTANGAAHVICTFETTEGTAPLFNVKSVVSTNDGTSWGERAQVFISAGKNAGSPFVTTTTAGTLVASFMTDEDNTASHAWPQGASMKIVTSLSTDPASWGQKTTVLPISSLWPSVFARTDGTVLACADNGGVRCRSVSFS</sequence>
<evidence type="ECO:0000259" key="2">
    <source>
        <dbReference type="Pfam" id="PF13088"/>
    </source>
</evidence>
<keyword evidence="1" id="KW-0732">Signal</keyword>
<dbReference type="SUPFAM" id="SSF50939">
    <property type="entry name" value="Sialidases"/>
    <property type="match status" value="1"/>
</dbReference>
<dbReference type="Pfam" id="PF13088">
    <property type="entry name" value="BNR_2"/>
    <property type="match status" value="1"/>
</dbReference>
<evidence type="ECO:0000313" key="4">
    <source>
        <dbReference type="Proteomes" id="UP001221142"/>
    </source>
</evidence>
<dbReference type="PANTHER" id="PTHR38792:SF3">
    <property type="entry name" value="BNR_ASP-BOX REPEAT DOMAIN PROTEIN (AFU_ORTHOLOGUE AFUA_7G06430)-RELATED"/>
    <property type="match status" value="1"/>
</dbReference>
<keyword evidence="4" id="KW-1185">Reference proteome</keyword>
<evidence type="ECO:0000313" key="3">
    <source>
        <dbReference type="EMBL" id="KAJ7623700.1"/>
    </source>
</evidence>
<dbReference type="AlphaFoldDB" id="A0AAD7FH01"/>
<dbReference type="PANTHER" id="PTHR38792">
    <property type="entry name" value="BNR/ASP-BOX REPEAT DOMAIN PROTEIN (AFU_ORTHOLOGUE AFUA_7G06430)-RELATED"/>
    <property type="match status" value="1"/>
</dbReference>
<accession>A0AAD7FH01</accession>
<dbReference type="Gene3D" id="2.120.10.10">
    <property type="match status" value="1"/>
</dbReference>
<proteinExistence type="predicted"/>
<dbReference type="InterPro" id="IPR036278">
    <property type="entry name" value="Sialidase_sf"/>
</dbReference>
<dbReference type="CDD" id="cd15482">
    <property type="entry name" value="Sialidase_non-viral"/>
    <property type="match status" value="2"/>
</dbReference>
<comment type="caution">
    <text evidence="3">The sequence shown here is derived from an EMBL/GenBank/DDBJ whole genome shotgun (WGS) entry which is preliminary data.</text>
</comment>
<dbReference type="GO" id="GO:0016787">
    <property type="term" value="F:hydrolase activity"/>
    <property type="evidence" value="ECO:0007669"/>
    <property type="project" value="UniProtKB-KW"/>
</dbReference>
<organism evidence="3 4">
    <name type="scientific">Roridomyces roridus</name>
    <dbReference type="NCBI Taxonomy" id="1738132"/>
    <lineage>
        <taxon>Eukaryota</taxon>
        <taxon>Fungi</taxon>
        <taxon>Dikarya</taxon>
        <taxon>Basidiomycota</taxon>
        <taxon>Agaricomycotina</taxon>
        <taxon>Agaricomycetes</taxon>
        <taxon>Agaricomycetidae</taxon>
        <taxon>Agaricales</taxon>
        <taxon>Marasmiineae</taxon>
        <taxon>Mycenaceae</taxon>
        <taxon>Roridomyces</taxon>
    </lineage>
</organism>